<proteinExistence type="predicted"/>
<dbReference type="EMBL" id="CAVMJV010000053">
    <property type="protein sequence ID" value="CAK5084162.1"/>
    <property type="molecule type" value="Genomic_DNA"/>
</dbReference>
<evidence type="ECO:0000313" key="1">
    <source>
        <dbReference type="EMBL" id="CAK5084162.1"/>
    </source>
</evidence>
<organism evidence="1 2">
    <name type="scientific">Meloidogyne enterolobii</name>
    <name type="common">Root-knot nematode worm</name>
    <name type="synonym">Meloidogyne mayaguensis</name>
    <dbReference type="NCBI Taxonomy" id="390850"/>
    <lineage>
        <taxon>Eukaryota</taxon>
        <taxon>Metazoa</taxon>
        <taxon>Ecdysozoa</taxon>
        <taxon>Nematoda</taxon>
        <taxon>Chromadorea</taxon>
        <taxon>Rhabditida</taxon>
        <taxon>Tylenchina</taxon>
        <taxon>Tylenchomorpha</taxon>
        <taxon>Tylenchoidea</taxon>
        <taxon>Meloidogynidae</taxon>
        <taxon>Meloidogyninae</taxon>
        <taxon>Meloidogyne</taxon>
    </lineage>
</organism>
<protein>
    <submittedName>
        <fullName evidence="1">Uncharacterized protein</fullName>
    </submittedName>
</protein>
<sequence length="75" mass="9131">MKQEKGKRKFALIDEVMFAQQNMADQRERNWSKNERSKKRLNWSKNGRSKKKIAVKRENIRQRKKEKINNSTKPK</sequence>
<evidence type="ECO:0000313" key="2">
    <source>
        <dbReference type="Proteomes" id="UP001497535"/>
    </source>
</evidence>
<keyword evidence="2" id="KW-1185">Reference proteome</keyword>
<gene>
    <name evidence="1" type="ORF">MENTE1834_LOCUS31547</name>
</gene>
<comment type="caution">
    <text evidence="1">The sequence shown here is derived from an EMBL/GenBank/DDBJ whole genome shotgun (WGS) entry which is preliminary data.</text>
</comment>
<accession>A0ACB0ZYD8</accession>
<name>A0ACB0ZYD8_MELEN</name>
<dbReference type="Proteomes" id="UP001497535">
    <property type="component" value="Unassembled WGS sequence"/>
</dbReference>
<reference evidence="1" key="1">
    <citation type="submission" date="2023-11" db="EMBL/GenBank/DDBJ databases">
        <authorList>
            <person name="Poullet M."/>
        </authorList>
    </citation>
    <scope>NUCLEOTIDE SEQUENCE</scope>
    <source>
        <strain evidence="1">E1834</strain>
    </source>
</reference>